<comment type="caution">
    <text evidence="2">The sequence shown here is derived from an EMBL/GenBank/DDBJ whole genome shotgun (WGS) entry which is preliminary data.</text>
</comment>
<evidence type="ECO:0000313" key="3">
    <source>
        <dbReference type="Proteomes" id="UP001189429"/>
    </source>
</evidence>
<proteinExistence type="predicted"/>
<feature type="compositionally biased region" description="Low complexity" evidence="1">
    <location>
        <begin position="305"/>
        <end position="317"/>
    </location>
</feature>
<feature type="region of interest" description="Disordered" evidence="1">
    <location>
        <begin position="139"/>
        <end position="177"/>
    </location>
</feature>
<dbReference type="Proteomes" id="UP001189429">
    <property type="component" value="Unassembled WGS sequence"/>
</dbReference>
<reference evidence="2" key="1">
    <citation type="submission" date="2023-10" db="EMBL/GenBank/DDBJ databases">
        <authorList>
            <person name="Chen Y."/>
            <person name="Shah S."/>
            <person name="Dougan E. K."/>
            <person name="Thang M."/>
            <person name="Chan C."/>
        </authorList>
    </citation>
    <scope>NUCLEOTIDE SEQUENCE [LARGE SCALE GENOMIC DNA]</scope>
</reference>
<feature type="region of interest" description="Disordered" evidence="1">
    <location>
        <begin position="227"/>
        <end position="334"/>
    </location>
</feature>
<name>A0ABN9XYV9_9DINO</name>
<protein>
    <submittedName>
        <fullName evidence="2">Uncharacterized protein</fullName>
    </submittedName>
</protein>
<dbReference type="EMBL" id="CAUYUJ010021541">
    <property type="protein sequence ID" value="CAK0905328.1"/>
    <property type="molecule type" value="Genomic_DNA"/>
</dbReference>
<organism evidence="2 3">
    <name type="scientific">Prorocentrum cordatum</name>
    <dbReference type="NCBI Taxonomy" id="2364126"/>
    <lineage>
        <taxon>Eukaryota</taxon>
        <taxon>Sar</taxon>
        <taxon>Alveolata</taxon>
        <taxon>Dinophyceae</taxon>
        <taxon>Prorocentrales</taxon>
        <taxon>Prorocentraceae</taxon>
        <taxon>Prorocentrum</taxon>
    </lineage>
</organism>
<sequence>MSTSSVPTMKLPRVRLAEAVERVTSLDGATTTDVNQECLAVILWCFTRVKPNVQCTKLRATTYDDFYGCLKKAAERVKAHDETAYQRTLHAFQNASTISNILVMEEAIKLGFDPAYMEKQKKRGTREFDETKQTLAELFKKKKSDDKQVQQQRQQQQTPLSCASSGGSGGEPSVGSQAATHALLESMQSQHNLLAEMVSKVGTGGVGSQGRRPRAHQEPLLQLTDGSVGPRAAAQPGQQPQQVTTSPARQHLQPQEAQQARQQPQEPLRTYQPGQQQLPPQVQHHADAEPPQQQHEPLHAREQPDGGQPQAQQTQEPQQPPEQEHPQPQSSEYDENKCAFCQDTIDPHGVGDSAVEALPVDDDATLLDVDCDVLAVDGSRALSEANLGVTCTAVKAELNSSMVLEVTCVVILKEESRATLMSAVLPAGVFLTEQQSKKVPRFVKQKDDEDPKGASEQSAFAFASGVLVSMVIRNATPKKKAGPTAGQKQQGPPLAAKSIKKVKVTSIEPFAEFAARQENVGGGDCFPIALGSALNDLKPQAKPLSAEDGAVGGRIPGIVRCLVSKEIAKNPKTYNLEKGADLITTLATSKTMFNSIGVLAAALATKTEILIWAKASDGHWMLYGPPPQFAKRLKQQVMMVLENKHYERLVLKKPVDVATMKKWKEVAVGENKGKQILEKTRDKALRRAQQRRAQPAVHDAWKQAKAEVARTKYRATRDAYTKAYRATHRMTAQVKEQRRARVAERRTLDPEWHKKMKEYWKQRYRHYDEMDYHLLWWWSIAAGIGKVTVQRDKDLDHRAVAVKTATVAAVSGYGPVRGDINWVRRALDWAQKLSNHTILVGDLNWFSRYAKLVGPGWHMSAYTAAVQYVIPRISSGQGPQVGPMQYVLWLVWLVCVQYISHEKMWKVSSVLAVDGSLALSEANLGVKCTAVKAELNSSMVLEVIGTLKSMIDTYTSRAAPMTVAPKDLEAWAKARGFQNIQAVSRAGVRKWFFRGDLEGASEQSAFAFTSGVLVSMVIRSASPKKKAGPTAGQKQQGPQLAAKSIKKAKVTSIEPFAEFAVRQENVGGGDCFPIALGSALNDLKPQAKPLSAEDVAVGGRIPGIVRCLVSKEIAKNPKTYNLEKGADLITSLATSKTMFNSIGVLAAALVQPCTKRPMRYTIKQLLQVAVGENKGKQILEKTRDRALRRAQQRRAQPAEHDAWKQAKAEIARTKYRATRDAYAKAYRATHRMTAQVKEQRRARVAERRTLDPEWHAKMKEYWKRRALDWAQKLSNHTILVGDLNWFSRYSRCLRWMAEDSDPPKHVGTHFIEGVPHHGMCIFEGAGARLDLRHMSAYTAAVQYVIPKINSGQRPQVEPMQYVPWLVWLVCVQYTSHEKTWKECPHFEDKRKELAREMKLSSTFWAMVPRVTSKSGWVCYSASPNSEERARMLVASVRLGAYIVRENFTPTER</sequence>
<evidence type="ECO:0000313" key="2">
    <source>
        <dbReference type="EMBL" id="CAK0905328.1"/>
    </source>
</evidence>
<gene>
    <name evidence="2" type="ORF">PCOR1329_LOCUS81070</name>
</gene>
<evidence type="ECO:0000256" key="1">
    <source>
        <dbReference type="SAM" id="MobiDB-lite"/>
    </source>
</evidence>
<feature type="non-terminal residue" evidence="2">
    <location>
        <position position="1452"/>
    </location>
</feature>
<keyword evidence="3" id="KW-1185">Reference proteome</keyword>
<accession>A0ABN9XYV9</accession>
<feature type="compositionally biased region" description="Low complexity" evidence="1">
    <location>
        <begin position="229"/>
        <end position="283"/>
    </location>
</feature>